<feature type="transmembrane region" description="Helical" evidence="1">
    <location>
        <begin position="166"/>
        <end position="188"/>
    </location>
</feature>
<feature type="transmembrane region" description="Helical" evidence="1">
    <location>
        <begin position="90"/>
        <end position="114"/>
    </location>
</feature>
<comment type="caution">
    <text evidence="3">The sequence shown here is derived from an EMBL/GenBank/DDBJ whole genome shotgun (WGS) entry which is preliminary data.</text>
</comment>
<feature type="transmembrane region" description="Helical" evidence="1">
    <location>
        <begin position="126"/>
        <end position="145"/>
    </location>
</feature>
<feature type="transmembrane region" description="Helical" evidence="1">
    <location>
        <begin position="319"/>
        <end position="339"/>
    </location>
</feature>
<dbReference type="InParanoid" id="A0A152A6H8"/>
<dbReference type="PANTHER" id="PTHR14969">
    <property type="entry name" value="SPHINGOSINE-1-PHOSPHATE PHOSPHOHYDROLASE"/>
    <property type="match status" value="1"/>
</dbReference>
<dbReference type="PANTHER" id="PTHR14969:SF55">
    <property type="entry name" value="PHOSPHATIDIC ACID PHOSPHATASE TYPE 2_HALOPEROXIDASE DOMAIN-CONTAINING PROTEIN"/>
    <property type="match status" value="1"/>
</dbReference>
<keyword evidence="4" id="KW-1185">Reference proteome</keyword>
<evidence type="ECO:0000256" key="1">
    <source>
        <dbReference type="SAM" id="Phobius"/>
    </source>
</evidence>
<evidence type="ECO:0000313" key="3">
    <source>
        <dbReference type="EMBL" id="KYR01832.1"/>
    </source>
</evidence>
<dbReference type="InterPro" id="IPR036938">
    <property type="entry name" value="PAP2/HPO_sf"/>
</dbReference>
<feature type="transmembrane region" description="Helical" evidence="1">
    <location>
        <begin position="377"/>
        <end position="399"/>
    </location>
</feature>
<dbReference type="Proteomes" id="UP000076078">
    <property type="component" value="Unassembled WGS sequence"/>
</dbReference>
<dbReference type="InterPro" id="IPR000326">
    <property type="entry name" value="PAP2/HPO"/>
</dbReference>
<accession>A0A152A6H8</accession>
<dbReference type="OMA" id="LFPVWLE"/>
<keyword evidence="1" id="KW-1133">Transmembrane helix</keyword>
<dbReference type="OrthoDB" id="17812at2759"/>
<dbReference type="Gene3D" id="1.20.144.10">
    <property type="entry name" value="Phosphatidic acid phosphatase type 2/haloperoxidase"/>
    <property type="match status" value="1"/>
</dbReference>
<dbReference type="GO" id="GO:0042392">
    <property type="term" value="F:sphingosine-1-phosphate phosphatase activity"/>
    <property type="evidence" value="ECO:0007669"/>
    <property type="project" value="TreeGrafter"/>
</dbReference>
<dbReference type="CDD" id="cd01610">
    <property type="entry name" value="PAP2_like"/>
    <property type="match status" value="1"/>
</dbReference>
<keyword evidence="1" id="KW-0472">Membrane</keyword>
<sequence length="401" mass="45652">MMILDNKPLMEQDDYNGNSTLFAPHRTKSILDGDTFTPLTANEFVQVYETSLSNRPKKKFVYLFPIWLEEKLRGFDDPIIRVCQKFTGKYSYYFSLIITSMVAIEIAFIAPFVLFILGQDPLATEFTYLGLLLALLSQVPKRFLWRFRPFMVRRAIIRKKDNTSSFPSRAVTCSVVYSYAICWTAYYYQQQAAEAEFGSSASVSQVQWWMPFLFIIMIALSSFARINLGVHYPSDCVGGVIQGTMVCLIGTSFRAIDVVGCRSCWNDSCYATTLSQTLSFSNLGRLNYVMFAILLALCIIIPIVSTMKPVDFWSKCDRVYGMLFPAVCFQLLFLCPKSYDISASLPHPPSPSWYSFMFSLSIALIAIILGGRIKVKYSLITFWGLFLTLTICLFSWRLALV</sequence>
<dbReference type="Pfam" id="PF01569">
    <property type="entry name" value="PAP2"/>
    <property type="match status" value="1"/>
</dbReference>
<keyword evidence="1" id="KW-0812">Transmembrane</keyword>
<dbReference type="AlphaFoldDB" id="A0A152A6H8"/>
<feature type="transmembrane region" description="Helical" evidence="1">
    <location>
        <begin position="208"/>
        <end position="224"/>
    </location>
</feature>
<name>A0A152A6H8_TIELA</name>
<feature type="transmembrane region" description="Helical" evidence="1">
    <location>
        <begin position="236"/>
        <end position="256"/>
    </location>
</feature>
<reference evidence="3 4" key="1">
    <citation type="submission" date="2015-12" db="EMBL/GenBank/DDBJ databases">
        <title>Dictyostelia acquired genes for synthesis and detection of signals that induce cell-type specialization by lateral gene transfer from prokaryotes.</title>
        <authorList>
            <person name="Gloeckner G."/>
            <person name="Schaap P."/>
        </authorList>
    </citation>
    <scope>NUCLEOTIDE SEQUENCE [LARGE SCALE GENOMIC DNA]</scope>
    <source>
        <strain evidence="3 4">TK</strain>
    </source>
</reference>
<proteinExistence type="predicted"/>
<feature type="transmembrane region" description="Helical" evidence="1">
    <location>
        <begin position="288"/>
        <end position="307"/>
    </location>
</feature>
<evidence type="ECO:0000313" key="4">
    <source>
        <dbReference type="Proteomes" id="UP000076078"/>
    </source>
</evidence>
<dbReference type="SUPFAM" id="SSF48317">
    <property type="entry name" value="Acid phosphatase/Vanadium-dependent haloperoxidase"/>
    <property type="match status" value="1"/>
</dbReference>
<dbReference type="FunCoup" id="A0A152A6H8">
    <property type="interactions" value="20"/>
</dbReference>
<dbReference type="EMBL" id="LODT01000006">
    <property type="protein sequence ID" value="KYR01832.1"/>
    <property type="molecule type" value="Genomic_DNA"/>
</dbReference>
<gene>
    <name evidence="3" type="ORF">DLAC_01849</name>
</gene>
<protein>
    <recommendedName>
        <fullName evidence="2">Phosphatidic acid phosphatase type 2/haloperoxidase domain-containing protein</fullName>
    </recommendedName>
</protein>
<evidence type="ECO:0000259" key="2">
    <source>
        <dbReference type="Pfam" id="PF01569"/>
    </source>
</evidence>
<organism evidence="3 4">
    <name type="scientific">Tieghemostelium lacteum</name>
    <name type="common">Slime mold</name>
    <name type="synonym">Dictyostelium lacteum</name>
    <dbReference type="NCBI Taxonomy" id="361077"/>
    <lineage>
        <taxon>Eukaryota</taxon>
        <taxon>Amoebozoa</taxon>
        <taxon>Evosea</taxon>
        <taxon>Eumycetozoa</taxon>
        <taxon>Dictyostelia</taxon>
        <taxon>Dictyosteliales</taxon>
        <taxon>Raperosteliaceae</taxon>
        <taxon>Tieghemostelium</taxon>
    </lineage>
</organism>
<feature type="domain" description="Phosphatidic acid phosphatase type 2/haloperoxidase" evidence="2">
    <location>
        <begin position="132"/>
        <end position="252"/>
    </location>
</feature>
<feature type="transmembrane region" description="Helical" evidence="1">
    <location>
        <begin position="351"/>
        <end position="370"/>
    </location>
</feature>